<feature type="region of interest" description="Disordered" evidence="1">
    <location>
        <begin position="274"/>
        <end position="408"/>
    </location>
</feature>
<sequence length="466" mass="50904">MCKVAKLHFVCGHHADTLKSRCRGTYHRKRKYDTMGAACTADAYLMLKLPYDCAACNQSQWNSGWQAKITRAKNFLARLSSSSSSVGAMAEAAAAATGSLPGARQVARLVQELEDEYARRSWEVRSGTALLKGHVQRPKLGFRLQAGSPLRYAVQPEDVAVADEQQGGDENLQGASDGGEGSADPFHPMSTDYEAIYADYDDAAGETSSEGAFNAEEETWTWGDDTPEVEGETTTTSDWGSFEDTTMTATGLTAWGPDASWSETSFRVERLTITQEEEEEEEEEEEDEDEASKKRTAQVIEAFWKVVNEEPVSSSTRVSSPPFPPSSPSSYSSSSPSSSSSSTTTTPPHTPSALDPDPEPTFSHFTDGPSDTPHPLSTPLLSPSSRSSMSPPTITTTTTTATNPHLSRWGQKVLAELARRRPHDDDDDDPDRYFAKYLAVWRFEVQKCEWARGGVGPRDPGRGGMR</sequence>
<feature type="compositionally biased region" description="Low complexity" evidence="1">
    <location>
        <begin position="328"/>
        <end position="347"/>
    </location>
</feature>
<feature type="compositionally biased region" description="Polar residues" evidence="1">
    <location>
        <begin position="232"/>
        <end position="242"/>
    </location>
</feature>
<feature type="compositionally biased region" description="Acidic residues" evidence="1">
    <location>
        <begin position="215"/>
        <end position="231"/>
    </location>
</feature>
<feature type="compositionally biased region" description="Low complexity" evidence="1">
    <location>
        <begin position="369"/>
        <end position="404"/>
    </location>
</feature>
<keyword evidence="3" id="KW-1185">Reference proteome</keyword>
<evidence type="ECO:0000313" key="2">
    <source>
        <dbReference type="EMBL" id="PSN73902.1"/>
    </source>
</evidence>
<dbReference type="AlphaFoldDB" id="A0A2T2P8B7"/>
<evidence type="ECO:0000256" key="1">
    <source>
        <dbReference type="SAM" id="MobiDB-lite"/>
    </source>
</evidence>
<name>A0A2T2P8B7_CORCC</name>
<protein>
    <submittedName>
        <fullName evidence="2">Uncharacterized protein</fullName>
    </submittedName>
</protein>
<reference evidence="2 3" key="1">
    <citation type="journal article" date="2018" name="Front. Microbiol.">
        <title>Genome-Wide Analysis of Corynespora cassiicola Leaf Fall Disease Putative Effectors.</title>
        <authorList>
            <person name="Lopez D."/>
            <person name="Ribeiro S."/>
            <person name="Label P."/>
            <person name="Fumanal B."/>
            <person name="Venisse J.S."/>
            <person name="Kohler A."/>
            <person name="de Oliveira R.R."/>
            <person name="Labutti K."/>
            <person name="Lipzen A."/>
            <person name="Lail K."/>
            <person name="Bauer D."/>
            <person name="Ohm R.A."/>
            <person name="Barry K.W."/>
            <person name="Spatafora J."/>
            <person name="Grigoriev I.V."/>
            <person name="Martin F.M."/>
            <person name="Pujade-Renaud V."/>
        </authorList>
    </citation>
    <scope>NUCLEOTIDE SEQUENCE [LARGE SCALE GENOMIC DNA]</scope>
    <source>
        <strain evidence="2 3">Philippines</strain>
    </source>
</reference>
<dbReference type="OrthoDB" id="3933435at2759"/>
<feature type="region of interest" description="Disordered" evidence="1">
    <location>
        <begin position="206"/>
        <end position="242"/>
    </location>
</feature>
<feature type="compositionally biased region" description="Acidic residues" evidence="1">
    <location>
        <begin position="275"/>
        <end position="290"/>
    </location>
</feature>
<gene>
    <name evidence="2" type="ORF">BS50DRAFT_580767</name>
</gene>
<dbReference type="EMBL" id="KZ678128">
    <property type="protein sequence ID" value="PSN73902.1"/>
    <property type="molecule type" value="Genomic_DNA"/>
</dbReference>
<feature type="region of interest" description="Disordered" evidence="1">
    <location>
        <begin position="168"/>
        <end position="189"/>
    </location>
</feature>
<accession>A0A2T2P8B7</accession>
<organism evidence="2 3">
    <name type="scientific">Corynespora cassiicola Philippines</name>
    <dbReference type="NCBI Taxonomy" id="1448308"/>
    <lineage>
        <taxon>Eukaryota</taxon>
        <taxon>Fungi</taxon>
        <taxon>Dikarya</taxon>
        <taxon>Ascomycota</taxon>
        <taxon>Pezizomycotina</taxon>
        <taxon>Dothideomycetes</taxon>
        <taxon>Pleosporomycetidae</taxon>
        <taxon>Pleosporales</taxon>
        <taxon>Corynesporascaceae</taxon>
        <taxon>Corynespora</taxon>
    </lineage>
</organism>
<evidence type="ECO:0000313" key="3">
    <source>
        <dbReference type="Proteomes" id="UP000240883"/>
    </source>
</evidence>
<proteinExistence type="predicted"/>
<dbReference type="Proteomes" id="UP000240883">
    <property type="component" value="Unassembled WGS sequence"/>
</dbReference>